<dbReference type="PANTHER" id="PTHR24185">
    <property type="entry name" value="CALCIUM-INDEPENDENT PHOSPHOLIPASE A2-GAMMA"/>
    <property type="match status" value="1"/>
</dbReference>
<evidence type="ECO:0000256" key="5">
    <source>
        <dbReference type="SAM" id="MobiDB-lite"/>
    </source>
</evidence>
<comment type="caution">
    <text evidence="7">The sequence shown here is derived from an EMBL/GenBank/DDBJ whole genome shotgun (WGS) entry which is preliminary data.</text>
</comment>
<evidence type="ECO:0000313" key="7">
    <source>
        <dbReference type="EMBL" id="KAJ4007883.1"/>
    </source>
</evidence>
<protein>
    <recommendedName>
        <fullName evidence="6">PNPLA domain-containing protein</fullName>
    </recommendedName>
</protein>
<dbReference type="Gene3D" id="3.40.1090.10">
    <property type="entry name" value="Cytosolic phospholipase A2 catalytic domain"/>
    <property type="match status" value="1"/>
</dbReference>
<name>A0A9W8PKD0_9HYPO</name>
<dbReference type="InterPro" id="IPR016035">
    <property type="entry name" value="Acyl_Trfase/lysoPLipase"/>
</dbReference>
<evidence type="ECO:0000256" key="4">
    <source>
        <dbReference type="PROSITE-ProRule" id="PRU01161"/>
    </source>
</evidence>
<keyword evidence="1" id="KW-0378">Hydrolase</keyword>
<dbReference type="EMBL" id="JAPDHF010000016">
    <property type="protein sequence ID" value="KAJ4007883.1"/>
    <property type="molecule type" value="Genomic_DNA"/>
</dbReference>
<feature type="region of interest" description="Disordered" evidence="5">
    <location>
        <begin position="130"/>
        <end position="152"/>
    </location>
</feature>
<evidence type="ECO:0000256" key="2">
    <source>
        <dbReference type="ARBA" id="ARBA00022963"/>
    </source>
</evidence>
<dbReference type="GO" id="GO:0046486">
    <property type="term" value="P:glycerolipid metabolic process"/>
    <property type="evidence" value="ECO:0007669"/>
    <property type="project" value="UniProtKB-ARBA"/>
</dbReference>
<dbReference type="GO" id="GO:0019369">
    <property type="term" value="P:arachidonate metabolic process"/>
    <property type="evidence" value="ECO:0007669"/>
    <property type="project" value="TreeGrafter"/>
</dbReference>
<proteinExistence type="predicted"/>
<feature type="domain" description="PNPLA" evidence="6">
    <location>
        <begin position="18"/>
        <end position="152"/>
    </location>
</feature>
<dbReference type="SUPFAM" id="SSF52151">
    <property type="entry name" value="FabD/lysophospholipase-like"/>
    <property type="match status" value="1"/>
</dbReference>
<dbReference type="GO" id="GO:0016042">
    <property type="term" value="P:lipid catabolic process"/>
    <property type="evidence" value="ECO:0007669"/>
    <property type="project" value="UniProtKB-KW"/>
</dbReference>
<feature type="compositionally biased region" description="Acidic residues" evidence="5">
    <location>
        <begin position="142"/>
        <end position="152"/>
    </location>
</feature>
<dbReference type="PANTHER" id="PTHR24185:SF1">
    <property type="entry name" value="CALCIUM-INDEPENDENT PHOSPHOLIPASE A2-GAMMA"/>
    <property type="match status" value="1"/>
</dbReference>
<accession>A0A9W8PKD0</accession>
<comment type="caution">
    <text evidence="4">Lacks conserved residue(s) required for the propagation of feature annotation.</text>
</comment>
<reference evidence="7" key="1">
    <citation type="submission" date="2022-10" db="EMBL/GenBank/DDBJ databases">
        <title>Fusarium specimens isolated from Avocado Roots.</title>
        <authorList>
            <person name="Stajich J."/>
            <person name="Roper C."/>
            <person name="Heimlech-Rivalta G."/>
        </authorList>
    </citation>
    <scope>NUCLEOTIDE SEQUENCE</scope>
    <source>
        <strain evidence="7">CF00143</strain>
    </source>
</reference>
<dbReference type="GO" id="GO:0016020">
    <property type="term" value="C:membrane"/>
    <property type="evidence" value="ECO:0007669"/>
    <property type="project" value="TreeGrafter"/>
</dbReference>
<organism evidence="7 8">
    <name type="scientific">Fusarium irregulare</name>
    <dbReference type="NCBI Taxonomy" id="2494466"/>
    <lineage>
        <taxon>Eukaryota</taxon>
        <taxon>Fungi</taxon>
        <taxon>Dikarya</taxon>
        <taxon>Ascomycota</taxon>
        <taxon>Pezizomycotina</taxon>
        <taxon>Sordariomycetes</taxon>
        <taxon>Hypocreomycetidae</taxon>
        <taxon>Hypocreales</taxon>
        <taxon>Nectriaceae</taxon>
        <taxon>Fusarium</taxon>
        <taxon>Fusarium incarnatum-equiseti species complex</taxon>
    </lineage>
</organism>
<sequence>MADQAAVSLLDEQGICLLSLDGGGVRGLSSLFVLKRIMDSHNAARKRMGEVPQKPCDIFDLIGGTSTGGLIAIMLGRLKMDVDECIASYNDLIRVVFGEKSRTHQSKFNLRGQTQARFDSNMLESAVEKTIRDRGLSPTDTMLEDDESSCKM</sequence>
<keyword evidence="3" id="KW-0443">Lipid metabolism</keyword>
<evidence type="ECO:0000313" key="8">
    <source>
        <dbReference type="Proteomes" id="UP001152130"/>
    </source>
</evidence>
<evidence type="ECO:0000259" key="6">
    <source>
        <dbReference type="PROSITE" id="PS51635"/>
    </source>
</evidence>
<gene>
    <name evidence="7" type="ORF">NW766_009694</name>
</gene>
<dbReference type="InterPro" id="IPR002641">
    <property type="entry name" value="PNPLA_dom"/>
</dbReference>
<dbReference type="PROSITE" id="PS51635">
    <property type="entry name" value="PNPLA"/>
    <property type="match status" value="1"/>
</dbReference>
<keyword evidence="8" id="KW-1185">Reference proteome</keyword>
<dbReference type="AlphaFoldDB" id="A0A9W8PKD0"/>
<feature type="short sequence motif" description="GXGXXG" evidence="4">
    <location>
        <begin position="22"/>
        <end position="27"/>
    </location>
</feature>
<evidence type="ECO:0000256" key="3">
    <source>
        <dbReference type="ARBA" id="ARBA00023098"/>
    </source>
</evidence>
<dbReference type="Pfam" id="PF01734">
    <property type="entry name" value="Patatin"/>
    <property type="match status" value="1"/>
</dbReference>
<evidence type="ECO:0000256" key="1">
    <source>
        <dbReference type="ARBA" id="ARBA00022801"/>
    </source>
</evidence>
<keyword evidence="2" id="KW-0442">Lipid degradation</keyword>
<feature type="short sequence motif" description="GXSXG" evidence="4">
    <location>
        <begin position="64"/>
        <end position="68"/>
    </location>
</feature>
<dbReference type="Proteomes" id="UP001152130">
    <property type="component" value="Unassembled WGS sequence"/>
</dbReference>
<dbReference type="GO" id="GO:0047499">
    <property type="term" value="F:calcium-independent phospholipase A2 activity"/>
    <property type="evidence" value="ECO:0007669"/>
    <property type="project" value="TreeGrafter"/>
</dbReference>